<dbReference type="EMBL" id="JARKIE010000204">
    <property type="protein sequence ID" value="KAJ7667221.1"/>
    <property type="molecule type" value="Genomic_DNA"/>
</dbReference>
<feature type="compositionally biased region" description="Low complexity" evidence="1">
    <location>
        <begin position="187"/>
        <end position="198"/>
    </location>
</feature>
<accession>A0AAD7CWZ8</accession>
<evidence type="ECO:0000313" key="2">
    <source>
        <dbReference type="EMBL" id="KAJ7667221.1"/>
    </source>
</evidence>
<name>A0AAD7CWZ8_MYCRO</name>
<evidence type="ECO:0000313" key="3">
    <source>
        <dbReference type="Proteomes" id="UP001221757"/>
    </source>
</evidence>
<sequence length="332" mass="36480">MRPRPGPSLSISVCTFRSRVETPPSVKNEIPRIFSIHIIPSCVGSRSSSVFCPKSSIRTSRATTDTDIDAYRHNRLPHSREAQSQSEDRTRCILFFHQRTCTRVGNPTLALAPIEAPRRVTFHALTSRIKQAALRGQRCFYALPYSRLLLPRRRMGSASGLFAVRSMYSADIVCSCVLAVHRNPGNASTGAASSASPATRPPEALTSTSVHVENDNDSKRETRAERTSIDHRRSLSCPVLNRLLLTSRAAYGPYGSSIALGEIESRVCMVSAAWSSPRLRKPDSPHIYLSLPKYQSPSRLIERARKSNAFGCQALSTSEFNGRAIAGACVPP</sequence>
<gene>
    <name evidence="2" type="ORF">B0H17DRAFT_1210406</name>
</gene>
<dbReference type="AlphaFoldDB" id="A0AAD7CWZ8"/>
<organism evidence="2 3">
    <name type="scientific">Mycena rosella</name>
    <name type="common">Pink bonnet</name>
    <name type="synonym">Agaricus rosellus</name>
    <dbReference type="NCBI Taxonomy" id="1033263"/>
    <lineage>
        <taxon>Eukaryota</taxon>
        <taxon>Fungi</taxon>
        <taxon>Dikarya</taxon>
        <taxon>Basidiomycota</taxon>
        <taxon>Agaricomycotina</taxon>
        <taxon>Agaricomycetes</taxon>
        <taxon>Agaricomycetidae</taxon>
        <taxon>Agaricales</taxon>
        <taxon>Marasmiineae</taxon>
        <taxon>Mycenaceae</taxon>
        <taxon>Mycena</taxon>
    </lineage>
</organism>
<proteinExistence type="predicted"/>
<evidence type="ECO:0000256" key="1">
    <source>
        <dbReference type="SAM" id="MobiDB-lite"/>
    </source>
</evidence>
<dbReference type="Proteomes" id="UP001221757">
    <property type="component" value="Unassembled WGS sequence"/>
</dbReference>
<comment type="caution">
    <text evidence="2">The sequence shown here is derived from an EMBL/GenBank/DDBJ whole genome shotgun (WGS) entry which is preliminary data.</text>
</comment>
<protein>
    <submittedName>
        <fullName evidence="2">Uncharacterized protein</fullName>
    </submittedName>
</protein>
<feature type="compositionally biased region" description="Basic and acidic residues" evidence="1">
    <location>
        <begin position="212"/>
        <end position="229"/>
    </location>
</feature>
<keyword evidence="3" id="KW-1185">Reference proteome</keyword>
<reference evidence="2" key="1">
    <citation type="submission" date="2023-03" db="EMBL/GenBank/DDBJ databases">
        <title>Massive genome expansion in bonnet fungi (Mycena s.s.) driven by repeated elements and novel gene families across ecological guilds.</title>
        <authorList>
            <consortium name="Lawrence Berkeley National Laboratory"/>
            <person name="Harder C.B."/>
            <person name="Miyauchi S."/>
            <person name="Viragh M."/>
            <person name="Kuo A."/>
            <person name="Thoen E."/>
            <person name="Andreopoulos B."/>
            <person name="Lu D."/>
            <person name="Skrede I."/>
            <person name="Drula E."/>
            <person name="Henrissat B."/>
            <person name="Morin E."/>
            <person name="Kohler A."/>
            <person name="Barry K."/>
            <person name="LaButti K."/>
            <person name="Morin E."/>
            <person name="Salamov A."/>
            <person name="Lipzen A."/>
            <person name="Mereny Z."/>
            <person name="Hegedus B."/>
            <person name="Baldrian P."/>
            <person name="Stursova M."/>
            <person name="Weitz H."/>
            <person name="Taylor A."/>
            <person name="Grigoriev I.V."/>
            <person name="Nagy L.G."/>
            <person name="Martin F."/>
            <person name="Kauserud H."/>
        </authorList>
    </citation>
    <scope>NUCLEOTIDE SEQUENCE</scope>
    <source>
        <strain evidence="2">CBHHK067</strain>
    </source>
</reference>
<feature type="region of interest" description="Disordered" evidence="1">
    <location>
        <begin position="187"/>
        <end position="229"/>
    </location>
</feature>